<dbReference type="EMBL" id="JACCFS010000001">
    <property type="protein sequence ID" value="NYJ34823.1"/>
    <property type="molecule type" value="Genomic_DNA"/>
</dbReference>
<name>A0A7Z0EMF7_9ACTN</name>
<proteinExistence type="predicted"/>
<dbReference type="InterPro" id="IPR021527">
    <property type="entry name" value="DUF2795"/>
</dbReference>
<accession>A0A7Z0EMF7</accession>
<gene>
    <name evidence="2" type="ORF">HNR10_002704</name>
</gene>
<organism evidence="2 3">
    <name type="scientific">Nocardiopsis aegyptia</name>
    <dbReference type="NCBI Taxonomy" id="220378"/>
    <lineage>
        <taxon>Bacteria</taxon>
        <taxon>Bacillati</taxon>
        <taxon>Actinomycetota</taxon>
        <taxon>Actinomycetes</taxon>
        <taxon>Streptosporangiales</taxon>
        <taxon>Nocardiopsidaceae</taxon>
        <taxon>Nocardiopsis</taxon>
    </lineage>
</organism>
<evidence type="ECO:0008006" key="4">
    <source>
        <dbReference type="Google" id="ProtNLM"/>
    </source>
</evidence>
<reference evidence="2 3" key="1">
    <citation type="submission" date="2020-07" db="EMBL/GenBank/DDBJ databases">
        <title>Sequencing the genomes of 1000 actinobacteria strains.</title>
        <authorList>
            <person name="Klenk H.-P."/>
        </authorList>
    </citation>
    <scope>NUCLEOTIDE SEQUENCE [LARGE SCALE GENOMIC DNA]</scope>
    <source>
        <strain evidence="2 3">DSM 44442</strain>
    </source>
</reference>
<dbReference type="Proteomes" id="UP000572051">
    <property type="component" value="Unassembled WGS sequence"/>
</dbReference>
<feature type="region of interest" description="Disordered" evidence="1">
    <location>
        <begin position="62"/>
        <end position="84"/>
    </location>
</feature>
<comment type="caution">
    <text evidence="2">The sequence shown here is derived from an EMBL/GenBank/DDBJ whole genome shotgun (WGS) entry which is preliminary data.</text>
</comment>
<evidence type="ECO:0000313" key="2">
    <source>
        <dbReference type="EMBL" id="NYJ34823.1"/>
    </source>
</evidence>
<protein>
    <recommendedName>
        <fullName evidence="4">DUF2795 domain-containing protein</fullName>
    </recommendedName>
</protein>
<feature type="compositionally biased region" description="Basic and acidic residues" evidence="1">
    <location>
        <begin position="68"/>
        <end position="84"/>
    </location>
</feature>
<evidence type="ECO:0000256" key="1">
    <source>
        <dbReference type="SAM" id="MobiDB-lite"/>
    </source>
</evidence>
<dbReference type="AlphaFoldDB" id="A0A7Z0EMF7"/>
<dbReference type="Pfam" id="PF11387">
    <property type="entry name" value="DUF2795"/>
    <property type="match status" value="1"/>
</dbReference>
<keyword evidence="3" id="KW-1185">Reference proteome</keyword>
<dbReference type="RefSeq" id="WP_179823660.1">
    <property type="nucleotide sequence ID" value="NZ_JACCFS010000001.1"/>
</dbReference>
<sequence>MGVKRGVDGLRQILDAMDFPADKDAIVERALAADGDEELVSALRAMPPADFYEPNEVLRAVPLPESEPGSHTESARAREHGQEG</sequence>
<evidence type="ECO:0000313" key="3">
    <source>
        <dbReference type="Proteomes" id="UP000572051"/>
    </source>
</evidence>